<feature type="transmembrane region" description="Helical" evidence="2">
    <location>
        <begin position="475"/>
        <end position="495"/>
    </location>
</feature>
<feature type="domain" description="MobA/VirD2-like nuclease" evidence="3">
    <location>
        <begin position="23"/>
        <end position="156"/>
    </location>
</feature>
<reference evidence="4 5" key="1">
    <citation type="submission" date="2019-07" db="EMBL/GenBank/DDBJ databases">
        <authorList>
            <person name="Hibberd C M."/>
            <person name="Gehrig L. J."/>
            <person name="Chang H.-W."/>
            <person name="Venkatesh S."/>
        </authorList>
    </citation>
    <scope>NUCLEOTIDE SEQUENCE [LARGE SCALE GENOMIC DNA]</scope>
    <source>
        <strain evidence="4">Blautia_luti_SSTS_Bg7063</strain>
    </source>
</reference>
<dbReference type="InterPro" id="IPR046103">
    <property type="entry name" value="DUF6040"/>
</dbReference>
<feature type="region of interest" description="Disordered" evidence="1">
    <location>
        <begin position="357"/>
        <end position="388"/>
    </location>
</feature>
<evidence type="ECO:0000313" key="5">
    <source>
        <dbReference type="Proteomes" id="UP000408482"/>
    </source>
</evidence>
<feature type="region of interest" description="Disordered" evidence="1">
    <location>
        <begin position="303"/>
        <end position="342"/>
    </location>
</feature>
<dbReference type="InterPro" id="IPR005094">
    <property type="entry name" value="Endonuclease_MobA/VirD2"/>
</dbReference>
<keyword evidence="5" id="KW-1185">Reference proteome</keyword>
<feature type="transmembrane region" description="Helical" evidence="2">
    <location>
        <begin position="539"/>
        <end position="563"/>
    </location>
</feature>
<dbReference type="Pfam" id="PF03432">
    <property type="entry name" value="Relaxase"/>
    <property type="match status" value="1"/>
</dbReference>
<keyword evidence="2" id="KW-1133">Transmembrane helix</keyword>
<evidence type="ECO:0000256" key="2">
    <source>
        <dbReference type="SAM" id="Phobius"/>
    </source>
</evidence>
<feature type="region of interest" description="Disordered" evidence="1">
    <location>
        <begin position="422"/>
        <end position="453"/>
    </location>
</feature>
<proteinExistence type="predicted"/>
<organism evidence="4 5">
    <name type="scientific">Blautia luti</name>
    <dbReference type="NCBI Taxonomy" id="89014"/>
    <lineage>
        <taxon>Bacteria</taxon>
        <taxon>Bacillati</taxon>
        <taxon>Bacillota</taxon>
        <taxon>Clostridia</taxon>
        <taxon>Lachnospirales</taxon>
        <taxon>Lachnospiraceae</taxon>
        <taxon>Blautia</taxon>
    </lineage>
</organism>
<dbReference type="Pfam" id="PF19506">
    <property type="entry name" value="DUF6040"/>
    <property type="match status" value="1"/>
</dbReference>
<protein>
    <submittedName>
        <fullName evidence="4">Relaxase/Mobilisation nuclease domain protein</fullName>
    </submittedName>
</protein>
<gene>
    <name evidence="4" type="ORF">RSSSTS7063_03418</name>
</gene>
<keyword evidence="2" id="KW-0812">Transmembrane</keyword>
<dbReference type="AlphaFoldDB" id="A0A564W4F4"/>
<sequence>MAVNKTINKRTNTHGAMRNCIEYVLRQDKTSELLTYVTGPYCHNEINYDLVYRTFLEEKKMWNKDTGRMYAHNIISWHKDEQITPEQAFEFGKEFAENWFSGFQTLVAVHKDKDHVHCHLVTNSVSYEDGRKLHNTRKDLERMKQLTNQMCRERGLTVAEKGKHFDGSQIEKGEVIAWSKDKYNLFRQQVKDSFVADCAMAVLKALENCISKEKFIEKMKQFGWNVNWTEKRKHITFQNQEGKKVRDSNLFKTFHLDISKEGLENEFNGNRKKSRDIEIRDSRAAEELRNYYRELDTDIAAAGGITDQAQSRKRSPNAEFRESERVHADTEKADTDAGRRETDDLIRQAEIARRSSEINRRNSVSDNRTVRNAEAESIASAEQRRSEEQKWINEQEQLEEEIRDVRDQNSKLQIQVNKSSVEAVDDAQKKQKEAEEKMEQAEAKARNEKKRAEMEIRKTKKEVKARTEKMRDAEYFWGIGYITVILFAIIQNGAFQHDFIDFFRIPFTWYVRFCEWLVYPTYDNGFNQKIAYTGGEAWVIRILAIVAIIFILAIMIVMIVEAIKRYKKCGMKFHRCF</sequence>
<evidence type="ECO:0000259" key="3">
    <source>
        <dbReference type="Pfam" id="PF03432"/>
    </source>
</evidence>
<feature type="compositionally biased region" description="Basic and acidic residues" evidence="1">
    <location>
        <begin position="319"/>
        <end position="342"/>
    </location>
</feature>
<dbReference type="EMBL" id="CABHNW010000081">
    <property type="protein sequence ID" value="VUX38862.1"/>
    <property type="molecule type" value="Genomic_DNA"/>
</dbReference>
<accession>A0A564W4F4</accession>
<dbReference type="Proteomes" id="UP000408482">
    <property type="component" value="Unassembled WGS sequence"/>
</dbReference>
<keyword evidence="2" id="KW-0472">Membrane</keyword>
<evidence type="ECO:0000313" key="4">
    <source>
        <dbReference type="EMBL" id="VUX38862.1"/>
    </source>
</evidence>
<evidence type="ECO:0000256" key="1">
    <source>
        <dbReference type="SAM" id="MobiDB-lite"/>
    </source>
</evidence>
<name>A0A564W4F4_9FIRM</name>
<feature type="compositionally biased region" description="Basic and acidic residues" evidence="1">
    <location>
        <begin position="426"/>
        <end position="453"/>
    </location>
</feature>